<dbReference type="InterPro" id="IPR003165">
    <property type="entry name" value="Piwi"/>
</dbReference>
<dbReference type="EMBL" id="CADCXU010007087">
    <property type="protein sequence ID" value="CAA9998450.1"/>
    <property type="molecule type" value="Genomic_DNA"/>
</dbReference>
<dbReference type="Gene3D" id="3.30.420.10">
    <property type="entry name" value="Ribonuclease H-like superfamily/Ribonuclease H"/>
    <property type="match status" value="2"/>
</dbReference>
<accession>A0A6H5G6Q8</accession>
<keyword evidence="3" id="KW-1185">Reference proteome</keyword>
<evidence type="ECO:0000313" key="3">
    <source>
        <dbReference type="Proteomes" id="UP000479000"/>
    </source>
</evidence>
<dbReference type="InterPro" id="IPR012337">
    <property type="entry name" value="RNaseH-like_sf"/>
</dbReference>
<dbReference type="Pfam" id="PF02171">
    <property type="entry name" value="Piwi"/>
    <property type="match status" value="1"/>
</dbReference>
<sequence>MRARDPDLKPDFFKRPVIVVGADVTHPSPDQTEIPSVAAVLDSEVRAVQMACRRMGDPGTYQPKITFLVVQKRHHTRFFPMDQRDADRKTGNVPAGTIVDRDIVHPNEFDFYLVSHASIQGTARPTKYHVLYDDAQMPESTLEEITYYLCHLFTRCTRSVSIPAPTYYAHLAAFRIRAYIESSMFYKTHSVFGLARWACCMIRSRGPRGMPSLCSRSSLMNGSSRRPILSFSNRPAYF</sequence>
<reference evidence="2 3" key="1">
    <citation type="submission" date="2020-02" db="EMBL/GenBank/DDBJ databases">
        <authorList>
            <person name="Ferguson B K."/>
        </authorList>
    </citation>
    <scope>NUCLEOTIDE SEQUENCE [LARGE SCALE GENOMIC DNA]</scope>
</reference>
<dbReference type="PANTHER" id="PTHR22891">
    <property type="entry name" value="EUKARYOTIC TRANSLATION INITIATION FACTOR 2C"/>
    <property type="match status" value="1"/>
</dbReference>
<dbReference type="SUPFAM" id="SSF53098">
    <property type="entry name" value="Ribonuclease H-like"/>
    <property type="match status" value="1"/>
</dbReference>
<name>A0A6H5G6Q8_9HEMI</name>
<dbReference type="OrthoDB" id="10252740at2759"/>
<evidence type="ECO:0000313" key="2">
    <source>
        <dbReference type="EMBL" id="CAA9998450.1"/>
    </source>
</evidence>
<dbReference type="SMART" id="SM00950">
    <property type="entry name" value="Piwi"/>
    <property type="match status" value="1"/>
</dbReference>
<gene>
    <name evidence="2" type="ORF">NTEN_LOCUS4733</name>
</gene>
<organism evidence="2 3">
    <name type="scientific">Nesidiocoris tenuis</name>
    <dbReference type="NCBI Taxonomy" id="355587"/>
    <lineage>
        <taxon>Eukaryota</taxon>
        <taxon>Metazoa</taxon>
        <taxon>Ecdysozoa</taxon>
        <taxon>Arthropoda</taxon>
        <taxon>Hexapoda</taxon>
        <taxon>Insecta</taxon>
        <taxon>Pterygota</taxon>
        <taxon>Neoptera</taxon>
        <taxon>Paraneoptera</taxon>
        <taxon>Hemiptera</taxon>
        <taxon>Heteroptera</taxon>
        <taxon>Panheteroptera</taxon>
        <taxon>Cimicomorpha</taxon>
        <taxon>Miridae</taxon>
        <taxon>Dicyphina</taxon>
        <taxon>Nesidiocoris</taxon>
    </lineage>
</organism>
<dbReference type="InterPro" id="IPR036397">
    <property type="entry name" value="RNaseH_sf"/>
</dbReference>
<proteinExistence type="predicted"/>
<protein>
    <recommendedName>
        <fullName evidence="1">Piwi domain-containing protein</fullName>
    </recommendedName>
</protein>
<dbReference type="Proteomes" id="UP000479000">
    <property type="component" value="Unassembled WGS sequence"/>
</dbReference>
<dbReference type="PROSITE" id="PS50822">
    <property type="entry name" value="PIWI"/>
    <property type="match status" value="1"/>
</dbReference>
<evidence type="ECO:0000259" key="1">
    <source>
        <dbReference type="PROSITE" id="PS50822"/>
    </source>
</evidence>
<dbReference type="AlphaFoldDB" id="A0A6H5G6Q8"/>
<feature type="domain" description="Piwi" evidence="1">
    <location>
        <begin position="60"/>
        <end position="181"/>
    </location>
</feature>
<dbReference type="GO" id="GO:0003676">
    <property type="term" value="F:nucleic acid binding"/>
    <property type="evidence" value="ECO:0007669"/>
    <property type="project" value="InterPro"/>
</dbReference>